<proteinExistence type="inferred from homology"/>
<organism evidence="5 6">
    <name type="scientific">Coccomyxa subellipsoidea</name>
    <dbReference type="NCBI Taxonomy" id="248742"/>
    <lineage>
        <taxon>Eukaryota</taxon>
        <taxon>Viridiplantae</taxon>
        <taxon>Chlorophyta</taxon>
        <taxon>core chlorophytes</taxon>
        <taxon>Trebouxiophyceae</taxon>
        <taxon>Trebouxiophyceae incertae sedis</taxon>
        <taxon>Coccomyxaceae</taxon>
        <taxon>Coccomyxa</taxon>
    </lineage>
</organism>
<dbReference type="PANTHER" id="PTHR23382">
    <property type="entry name" value="MALATE DEHYDROGENASE"/>
    <property type="match status" value="1"/>
</dbReference>
<name>A0ABR2YQJ2_9CHLO</name>
<evidence type="ECO:0000256" key="3">
    <source>
        <dbReference type="SAM" id="Phobius"/>
    </source>
</evidence>
<dbReference type="InterPro" id="IPR036291">
    <property type="entry name" value="NAD(P)-bd_dom_sf"/>
</dbReference>
<keyword evidence="2" id="KW-0560">Oxidoreductase</keyword>
<feature type="domain" description="Lactate/malate dehydrogenase N-terminal" evidence="4">
    <location>
        <begin position="44"/>
        <end position="188"/>
    </location>
</feature>
<comment type="caution">
    <text evidence="5">The sequence shown here is derived from an EMBL/GenBank/DDBJ whole genome shotgun (WGS) entry which is preliminary data.</text>
</comment>
<keyword evidence="3" id="KW-0812">Transmembrane</keyword>
<keyword evidence="6" id="KW-1185">Reference proteome</keyword>
<evidence type="ECO:0000313" key="6">
    <source>
        <dbReference type="Proteomes" id="UP001491310"/>
    </source>
</evidence>
<dbReference type="Gene3D" id="3.40.50.720">
    <property type="entry name" value="NAD(P)-binding Rossmann-like Domain"/>
    <property type="match status" value="1"/>
</dbReference>
<protein>
    <recommendedName>
        <fullName evidence="4">Lactate/malate dehydrogenase N-terminal domain-containing protein</fullName>
    </recommendedName>
</protein>
<dbReference type="InterPro" id="IPR010945">
    <property type="entry name" value="Malate_DH_type2"/>
</dbReference>
<feature type="transmembrane region" description="Helical" evidence="3">
    <location>
        <begin position="43"/>
        <end position="63"/>
    </location>
</feature>
<dbReference type="InterPro" id="IPR015955">
    <property type="entry name" value="Lactate_DH/Glyco_Ohase_4_C"/>
</dbReference>
<keyword evidence="3" id="KW-0472">Membrane</keyword>
<keyword evidence="3" id="KW-1133">Transmembrane helix</keyword>
<evidence type="ECO:0000259" key="4">
    <source>
        <dbReference type="Pfam" id="PF00056"/>
    </source>
</evidence>
<gene>
    <name evidence="5" type="ORF">WJX75_003846</name>
</gene>
<evidence type="ECO:0000256" key="1">
    <source>
        <dbReference type="ARBA" id="ARBA00009613"/>
    </source>
</evidence>
<sequence>MAEVLNIIKYLCAAAAGAITGFSTFYVYSSVYSSKPSPLRRPLRILITGAAGQIGYALAPLIARGLMCGNKTPIFLHMHDSEAAQQNLHAVEMELIDVASHLLLGVDIFDDLEAACRDVDVAILLSGVRPGGGREQIMARTVDLYCSIGAALEQHANKDVKVVIAPSPAHTSAAILQREAPSINPKNITALSRLAHNRTLAHVAEHLAISVGEVKNVVVWGNATSLQVPDAQHGTVMRVPMGNVLDAEFMEELAVSVQKRSAAILEGGGWHIVQGLDIDEHLQYELQRSVTELQEEYKLAEQHF</sequence>
<dbReference type="SUPFAM" id="SSF56327">
    <property type="entry name" value="LDH C-terminal domain-like"/>
    <property type="match status" value="1"/>
</dbReference>
<evidence type="ECO:0000313" key="5">
    <source>
        <dbReference type="EMBL" id="KAK9908856.1"/>
    </source>
</evidence>
<accession>A0ABR2YQJ2</accession>
<dbReference type="EMBL" id="JALJOT010000007">
    <property type="protein sequence ID" value="KAK9908856.1"/>
    <property type="molecule type" value="Genomic_DNA"/>
</dbReference>
<dbReference type="Proteomes" id="UP001491310">
    <property type="component" value="Unassembled WGS sequence"/>
</dbReference>
<feature type="transmembrane region" description="Helical" evidence="3">
    <location>
        <begin position="7"/>
        <end position="28"/>
    </location>
</feature>
<reference evidence="5 6" key="1">
    <citation type="journal article" date="2024" name="Nat. Commun.">
        <title>Phylogenomics reveals the evolutionary origins of lichenization in chlorophyte algae.</title>
        <authorList>
            <person name="Puginier C."/>
            <person name="Libourel C."/>
            <person name="Otte J."/>
            <person name="Skaloud P."/>
            <person name="Haon M."/>
            <person name="Grisel S."/>
            <person name="Petersen M."/>
            <person name="Berrin J.G."/>
            <person name="Delaux P.M."/>
            <person name="Dal Grande F."/>
            <person name="Keller J."/>
        </authorList>
    </citation>
    <scope>NUCLEOTIDE SEQUENCE [LARGE SCALE GENOMIC DNA]</scope>
    <source>
        <strain evidence="5 6">SAG 216-7</strain>
    </source>
</reference>
<dbReference type="SUPFAM" id="SSF51735">
    <property type="entry name" value="NAD(P)-binding Rossmann-fold domains"/>
    <property type="match status" value="1"/>
</dbReference>
<dbReference type="Pfam" id="PF00056">
    <property type="entry name" value="Ldh_1_N"/>
    <property type="match status" value="1"/>
</dbReference>
<dbReference type="InterPro" id="IPR001236">
    <property type="entry name" value="Lactate/malate_DH_N"/>
</dbReference>
<dbReference type="Gene3D" id="3.90.110.10">
    <property type="entry name" value="Lactate dehydrogenase/glycoside hydrolase, family 4, C-terminal"/>
    <property type="match status" value="1"/>
</dbReference>
<evidence type="ECO:0000256" key="2">
    <source>
        <dbReference type="ARBA" id="ARBA00023002"/>
    </source>
</evidence>
<comment type="similarity">
    <text evidence="1">Belongs to the LDH/MDH superfamily. MDH type 2 family.</text>
</comment>